<dbReference type="EMBL" id="SUNJ01000754">
    <property type="protein sequence ID" value="TPP67374.1"/>
    <property type="molecule type" value="Genomic_DNA"/>
</dbReference>
<sequence length="121" mass="14305">MTDLHLSNRENINIQNSLVYNITEFRVVQQNRVQVNHVQYDNLDVGEERMRNGITLEIELRTTHYMELKAKDTVTEKYQGHFDDHFVSNIVRIIVRDEERPLTGLHLKIHTDTRDVYAGEV</sequence>
<organism evidence="1 2">
    <name type="scientific">Fasciola gigantica</name>
    <name type="common">Giant liver fluke</name>
    <dbReference type="NCBI Taxonomy" id="46835"/>
    <lineage>
        <taxon>Eukaryota</taxon>
        <taxon>Metazoa</taxon>
        <taxon>Spiralia</taxon>
        <taxon>Lophotrochozoa</taxon>
        <taxon>Platyhelminthes</taxon>
        <taxon>Trematoda</taxon>
        <taxon>Digenea</taxon>
        <taxon>Plagiorchiida</taxon>
        <taxon>Echinostomata</taxon>
        <taxon>Echinostomatoidea</taxon>
        <taxon>Fasciolidae</taxon>
        <taxon>Fasciola</taxon>
    </lineage>
</organism>
<gene>
    <name evidence="1" type="ORF">FGIG_06709</name>
</gene>
<proteinExistence type="predicted"/>
<name>A0A504Z127_FASGI</name>
<dbReference type="AlphaFoldDB" id="A0A504Z127"/>
<reference evidence="1 2" key="1">
    <citation type="submission" date="2019-04" db="EMBL/GenBank/DDBJ databases">
        <title>Annotation for the trematode Fasciola gigantica.</title>
        <authorList>
            <person name="Choi Y.-J."/>
        </authorList>
    </citation>
    <scope>NUCLEOTIDE SEQUENCE [LARGE SCALE GENOMIC DNA]</scope>
    <source>
        <strain evidence="1">Uganda_cow_1</strain>
    </source>
</reference>
<protein>
    <submittedName>
        <fullName evidence="1">Uncharacterized protein</fullName>
    </submittedName>
</protein>
<comment type="caution">
    <text evidence="1">The sequence shown here is derived from an EMBL/GenBank/DDBJ whole genome shotgun (WGS) entry which is preliminary data.</text>
</comment>
<dbReference type="Proteomes" id="UP000316759">
    <property type="component" value="Unassembled WGS sequence"/>
</dbReference>
<accession>A0A504Z127</accession>
<keyword evidence="2" id="KW-1185">Reference proteome</keyword>
<evidence type="ECO:0000313" key="1">
    <source>
        <dbReference type="EMBL" id="TPP67374.1"/>
    </source>
</evidence>
<evidence type="ECO:0000313" key="2">
    <source>
        <dbReference type="Proteomes" id="UP000316759"/>
    </source>
</evidence>